<dbReference type="PANTHER" id="PTHR46173">
    <property type="entry name" value="CCA TRNA NUCLEOTIDYLTRANSFERASE 1, MITOCHONDRIAL"/>
    <property type="match status" value="1"/>
</dbReference>
<name>A0A926RXA9_9BACI</name>
<dbReference type="PANTHER" id="PTHR46173:SF1">
    <property type="entry name" value="CCA TRNA NUCLEOTIDYLTRANSFERASE 1, MITOCHONDRIAL"/>
    <property type="match status" value="1"/>
</dbReference>
<feature type="binding site" evidence="11">
    <location>
        <position position="163"/>
    </location>
    <ligand>
        <name>ATP</name>
        <dbReference type="ChEBI" id="CHEBI:30616"/>
    </ligand>
</feature>
<evidence type="ECO:0000313" key="16">
    <source>
        <dbReference type="Proteomes" id="UP000626844"/>
    </source>
</evidence>
<dbReference type="Gene3D" id="1.10.110.30">
    <property type="match status" value="1"/>
</dbReference>
<evidence type="ECO:0000259" key="13">
    <source>
        <dbReference type="Pfam" id="PF12627"/>
    </source>
</evidence>
<feature type="binding site" evidence="11">
    <location>
        <position position="42"/>
    </location>
    <ligand>
        <name>Mg(2+)</name>
        <dbReference type="ChEBI" id="CHEBI:18420"/>
    </ligand>
</feature>
<evidence type="ECO:0000256" key="11">
    <source>
        <dbReference type="HAMAP-Rule" id="MF_01263"/>
    </source>
</evidence>
<keyword evidence="5 11" id="KW-0479">Metal-binding</keyword>
<comment type="catalytic activity">
    <reaction evidence="11">
        <text>a tRNA with a 3' CCA end + 2 CTP + ATP = a tRNA with a 3' CCACCA end + 3 diphosphate</text>
        <dbReference type="Rhea" id="RHEA:76235"/>
        <dbReference type="Rhea" id="RHEA-COMP:10468"/>
        <dbReference type="Rhea" id="RHEA-COMP:18655"/>
        <dbReference type="ChEBI" id="CHEBI:30616"/>
        <dbReference type="ChEBI" id="CHEBI:33019"/>
        <dbReference type="ChEBI" id="CHEBI:37563"/>
        <dbReference type="ChEBI" id="CHEBI:83071"/>
        <dbReference type="ChEBI" id="CHEBI:195187"/>
    </reaction>
</comment>
<dbReference type="GO" id="GO:0004810">
    <property type="term" value="F:CCA tRNA nucleotidyltransferase activity"/>
    <property type="evidence" value="ECO:0007669"/>
    <property type="project" value="UniProtKB-UniRule"/>
</dbReference>
<feature type="binding site" evidence="11">
    <location>
        <position position="30"/>
    </location>
    <ligand>
        <name>ATP</name>
        <dbReference type="ChEBI" id="CHEBI:30616"/>
    </ligand>
</feature>
<keyword evidence="3 11" id="KW-0819">tRNA processing</keyword>
<dbReference type="InterPro" id="IPR023068">
    <property type="entry name" value="CCA-adding_enz_firmicutes"/>
</dbReference>
<comment type="function">
    <text evidence="11">Catalyzes the addition and repair of the essential 3'-terminal CCA sequence in tRNAs without using a nucleic acid template. Adds these three nucleotides in the order of C, C, and A to the tRNA nucleotide-73, using CTP and ATP as substrates and producing inorganic pyrophosphate. tRNA 3'-terminal CCA addition is required both for tRNA processing and repair. Also involved in tRNA surveillance by mediating tandem CCA addition to generate a CCACCA at the 3' terminus of unstable tRNAs. While stable tRNAs receive only 3'-terminal CCA, unstable tRNAs are marked with CCACCA and rapidly degraded.</text>
</comment>
<dbReference type="RefSeq" id="WP_191159269.1">
    <property type="nucleotide sequence ID" value="NZ_JACXAI010000020.1"/>
</dbReference>
<keyword evidence="10 11" id="KW-0694">RNA-binding</keyword>
<evidence type="ECO:0000259" key="12">
    <source>
        <dbReference type="Pfam" id="PF01743"/>
    </source>
</evidence>
<evidence type="ECO:0000256" key="8">
    <source>
        <dbReference type="ARBA" id="ARBA00022840"/>
    </source>
</evidence>
<keyword evidence="2 11" id="KW-0808">Transferase</keyword>
<dbReference type="Proteomes" id="UP000626844">
    <property type="component" value="Unassembled WGS sequence"/>
</dbReference>
<feature type="domain" description="Poly A polymerase head" evidence="12">
    <location>
        <begin position="22"/>
        <end position="141"/>
    </location>
</feature>
<dbReference type="InterPro" id="IPR002646">
    <property type="entry name" value="PolA_pol_head_dom"/>
</dbReference>
<protein>
    <recommendedName>
        <fullName evidence="11">CCA-adding enzyme</fullName>
        <ecNumber evidence="11">2.7.7.72</ecNumber>
    </recommendedName>
    <alternativeName>
        <fullName evidence="11">CCA tRNA nucleotidyltransferase</fullName>
    </alternativeName>
    <alternativeName>
        <fullName evidence="11">tRNA CCA-pyrophosphorylase</fullName>
    </alternativeName>
    <alternativeName>
        <fullName evidence="11">tRNA adenylyl-/cytidylyl- transferase</fullName>
    </alternativeName>
    <alternativeName>
        <fullName evidence="11">tRNA nucleotidyltransferase</fullName>
    </alternativeName>
    <alternativeName>
        <fullName evidence="11">tRNA-NT</fullName>
    </alternativeName>
</protein>
<proteinExistence type="inferred from homology"/>
<organism evidence="15 16">
    <name type="scientific">Metabacillus arenae</name>
    <dbReference type="NCBI Taxonomy" id="2771434"/>
    <lineage>
        <taxon>Bacteria</taxon>
        <taxon>Bacillati</taxon>
        <taxon>Bacillota</taxon>
        <taxon>Bacilli</taxon>
        <taxon>Bacillales</taxon>
        <taxon>Bacillaceae</taxon>
        <taxon>Metabacillus</taxon>
    </lineage>
</organism>
<dbReference type="GO" id="GO:0005524">
    <property type="term" value="F:ATP binding"/>
    <property type="evidence" value="ECO:0007669"/>
    <property type="project" value="UniProtKB-UniRule"/>
</dbReference>
<dbReference type="SUPFAM" id="SSF81891">
    <property type="entry name" value="Poly A polymerase C-terminal region-like"/>
    <property type="match status" value="1"/>
</dbReference>
<comment type="subunit">
    <text evidence="11">Homodimer.</text>
</comment>
<feature type="binding site" evidence="11">
    <location>
        <position position="27"/>
    </location>
    <ligand>
        <name>CTP</name>
        <dbReference type="ChEBI" id="CHEBI:37563"/>
    </ligand>
</feature>
<dbReference type="InterPro" id="IPR032828">
    <property type="entry name" value="PolyA_RNA-bd"/>
</dbReference>
<dbReference type="InterPro" id="IPR032810">
    <property type="entry name" value="CCA-adding_enz_C"/>
</dbReference>
<dbReference type="GO" id="GO:0000049">
    <property type="term" value="F:tRNA binding"/>
    <property type="evidence" value="ECO:0007669"/>
    <property type="project" value="UniProtKB-UniRule"/>
</dbReference>
<dbReference type="NCBIfam" id="NF009814">
    <property type="entry name" value="PRK13299.1"/>
    <property type="match status" value="1"/>
</dbReference>
<feature type="binding site" evidence="11">
    <location>
        <position position="157"/>
    </location>
    <ligand>
        <name>ATP</name>
        <dbReference type="ChEBI" id="CHEBI:30616"/>
    </ligand>
</feature>
<evidence type="ECO:0000256" key="9">
    <source>
        <dbReference type="ARBA" id="ARBA00022842"/>
    </source>
</evidence>
<dbReference type="Gene3D" id="1.20.58.560">
    <property type="match status" value="1"/>
</dbReference>
<comment type="cofactor">
    <cofactor evidence="1 11">
        <name>Mg(2+)</name>
        <dbReference type="ChEBI" id="CHEBI:18420"/>
    </cofactor>
</comment>
<keyword evidence="16" id="KW-1185">Reference proteome</keyword>
<evidence type="ECO:0000256" key="4">
    <source>
        <dbReference type="ARBA" id="ARBA00022695"/>
    </source>
</evidence>
<comment type="miscellaneous">
    <text evidence="11">A single active site specifically recognizes both ATP and CTP and is responsible for their addition.</text>
</comment>
<dbReference type="AlphaFoldDB" id="A0A926RXA9"/>
<dbReference type="Pfam" id="PF12627">
    <property type="entry name" value="PolyA_pol_RNAbd"/>
    <property type="match status" value="1"/>
</dbReference>
<dbReference type="Gene3D" id="1.10.246.80">
    <property type="match status" value="1"/>
</dbReference>
<feature type="binding site" evidence="11">
    <location>
        <position position="27"/>
    </location>
    <ligand>
        <name>ATP</name>
        <dbReference type="ChEBI" id="CHEBI:30616"/>
    </ligand>
</feature>
<keyword evidence="7 11" id="KW-0692">RNA repair</keyword>
<evidence type="ECO:0000256" key="6">
    <source>
        <dbReference type="ARBA" id="ARBA00022741"/>
    </source>
</evidence>
<keyword evidence="4 11" id="KW-0548">Nucleotidyltransferase</keyword>
<comment type="caution">
    <text evidence="15">The sequence shown here is derived from an EMBL/GenBank/DDBJ whole genome shotgun (WGS) entry which is preliminary data.</text>
</comment>
<keyword evidence="6 11" id="KW-0547">Nucleotide-binding</keyword>
<dbReference type="HAMAP" id="MF_01263">
    <property type="entry name" value="CCA_bact_type3"/>
    <property type="match status" value="1"/>
</dbReference>
<feature type="binding site" evidence="11">
    <location>
        <position position="30"/>
    </location>
    <ligand>
        <name>CTP</name>
        <dbReference type="ChEBI" id="CHEBI:37563"/>
    </ligand>
</feature>
<comment type="catalytic activity">
    <reaction evidence="11">
        <text>a tRNA precursor + 2 CTP + ATP = a tRNA with a 3' CCA end + 3 diphosphate</text>
        <dbReference type="Rhea" id="RHEA:14433"/>
        <dbReference type="Rhea" id="RHEA-COMP:10465"/>
        <dbReference type="Rhea" id="RHEA-COMP:10468"/>
        <dbReference type="ChEBI" id="CHEBI:30616"/>
        <dbReference type="ChEBI" id="CHEBI:33019"/>
        <dbReference type="ChEBI" id="CHEBI:37563"/>
        <dbReference type="ChEBI" id="CHEBI:74896"/>
        <dbReference type="ChEBI" id="CHEBI:83071"/>
        <dbReference type="EC" id="2.7.7.72"/>
    </reaction>
</comment>
<feature type="domain" description="CCA-adding enzyme C-terminal" evidence="14">
    <location>
        <begin position="244"/>
        <end position="392"/>
    </location>
</feature>
<dbReference type="GO" id="GO:0000287">
    <property type="term" value="F:magnesium ion binding"/>
    <property type="evidence" value="ECO:0007669"/>
    <property type="project" value="UniProtKB-UniRule"/>
</dbReference>
<sequence length="398" mass="46117">MDRLFIEALPIIRKLKEHNYQAYFVGGAVRDHLLERSIGDVDIATSAKPDEIQQLFPSTVDVGANHGTIIVLYKNNSYEVTTFRTETGYKDYRRPAEVAFIHSLVEDLKRRDFTINAMAMDDKGKILDYFEGKKHLLEKRIMTVGNPHERFSEDALRMLRALRFMSSLDFQLDYKTEQAIKENFFLLEHISVERKTAEFVKLLSGKSPQAAISKMLETNVFKCLPFLEQKSGGLKTLSNLEFRHLQTSAEYWTLLIRVLNIINIEAFLRGWKLSVKIIQHVKNNNEVLTKVLSRGWSKKLVYQAGLNQSLQIERVYQALKNSKSQESFKLIEQIYEELPIKNREEIDLSGHEIISIMNKKPGPWVAEILCRIEEKIIYGSLDNSNKAIKEWLESCKQK</sequence>
<feature type="binding site" evidence="11">
    <location>
        <position position="160"/>
    </location>
    <ligand>
        <name>ATP</name>
        <dbReference type="ChEBI" id="CHEBI:30616"/>
    </ligand>
</feature>
<keyword evidence="8 11" id="KW-0067">ATP-binding</keyword>
<feature type="binding site" evidence="11">
    <location>
        <position position="157"/>
    </location>
    <ligand>
        <name>CTP</name>
        <dbReference type="ChEBI" id="CHEBI:37563"/>
    </ligand>
</feature>
<dbReference type="Pfam" id="PF01743">
    <property type="entry name" value="PolyA_pol"/>
    <property type="match status" value="1"/>
</dbReference>
<dbReference type="GO" id="GO:0042245">
    <property type="term" value="P:RNA repair"/>
    <property type="evidence" value="ECO:0007669"/>
    <property type="project" value="UniProtKB-KW"/>
</dbReference>
<evidence type="ECO:0000256" key="1">
    <source>
        <dbReference type="ARBA" id="ARBA00001946"/>
    </source>
</evidence>
<dbReference type="EMBL" id="JACXAI010000020">
    <property type="protein sequence ID" value="MBD1381678.1"/>
    <property type="molecule type" value="Genomic_DNA"/>
</dbReference>
<gene>
    <name evidence="11" type="primary">cca</name>
    <name evidence="15" type="ORF">IC621_15685</name>
</gene>
<dbReference type="GO" id="GO:0001680">
    <property type="term" value="P:tRNA 3'-terminal CCA addition"/>
    <property type="evidence" value="ECO:0007669"/>
    <property type="project" value="UniProtKB-UniRule"/>
</dbReference>
<comment type="similarity">
    <text evidence="11">Belongs to the tRNA nucleotidyltransferase/poly(A) polymerase family. Bacterial CCA-adding enzyme type 3 subfamily.</text>
</comment>
<reference evidence="15" key="1">
    <citation type="submission" date="2020-09" db="EMBL/GenBank/DDBJ databases">
        <title>A novel bacterium of genus Bacillus, isolated from South China Sea.</title>
        <authorList>
            <person name="Huang H."/>
            <person name="Mo K."/>
            <person name="Hu Y."/>
        </authorList>
    </citation>
    <scope>NUCLEOTIDE SEQUENCE</scope>
    <source>
        <strain evidence="15">IB182487</strain>
    </source>
</reference>
<evidence type="ECO:0000256" key="10">
    <source>
        <dbReference type="ARBA" id="ARBA00022884"/>
    </source>
</evidence>
<evidence type="ECO:0000259" key="14">
    <source>
        <dbReference type="Pfam" id="PF13735"/>
    </source>
</evidence>
<dbReference type="InterPro" id="IPR050264">
    <property type="entry name" value="Bact_CCA-adding_enz_type3_sf"/>
</dbReference>
<feature type="binding site" evidence="11">
    <location>
        <position position="160"/>
    </location>
    <ligand>
        <name>CTP</name>
        <dbReference type="ChEBI" id="CHEBI:37563"/>
    </ligand>
</feature>
<feature type="binding site" evidence="11">
    <location>
        <position position="111"/>
    </location>
    <ligand>
        <name>CTP</name>
        <dbReference type="ChEBI" id="CHEBI:37563"/>
    </ligand>
</feature>
<feature type="binding site" evidence="11">
    <location>
        <position position="154"/>
    </location>
    <ligand>
        <name>CTP</name>
        <dbReference type="ChEBI" id="CHEBI:37563"/>
    </ligand>
</feature>
<dbReference type="CDD" id="cd05398">
    <property type="entry name" value="NT_ClassII-CCAase"/>
    <property type="match status" value="1"/>
</dbReference>
<feature type="domain" description="tRNA nucleotidyltransferase/poly(A) polymerase RNA and SrmB- binding" evidence="13">
    <location>
        <begin position="169"/>
        <end position="228"/>
    </location>
</feature>
<dbReference type="InterPro" id="IPR043519">
    <property type="entry name" value="NT_sf"/>
</dbReference>
<evidence type="ECO:0000256" key="7">
    <source>
        <dbReference type="ARBA" id="ARBA00022800"/>
    </source>
</evidence>
<feature type="binding site" evidence="11">
    <location>
        <position position="163"/>
    </location>
    <ligand>
        <name>CTP</name>
        <dbReference type="ChEBI" id="CHEBI:37563"/>
    </ligand>
</feature>
<evidence type="ECO:0000256" key="5">
    <source>
        <dbReference type="ARBA" id="ARBA00022723"/>
    </source>
</evidence>
<feature type="binding site" evidence="11">
    <location>
        <position position="40"/>
    </location>
    <ligand>
        <name>Mg(2+)</name>
        <dbReference type="ChEBI" id="CHEBI:18420"/>
    </ligand>
</feature>
<evidence type="ECO:0000313" key="15">
    <source>
        <dbReference type="EMBL" id="MBD1381678.1"/>
    </source>
</evidence>
<dbReference type="SUPFAM" id="SSF81301">
    <property type="entry name" value="Nucleotidyltransferase"/>
    <property type="match status" value="1"/>
</dbReference>
<accession>A0A926RXA9</accession>
<feature type="binding site" evidence="11">
    <location>
        <position position="111"/>
    </location>
    <ligand>
        <name>ATP</name>
        <dbReference type="ChEBI" id="CHEBI:30616"/>
    </ligand>
</feature>
<keyword evidence="9 11" id="KW-0460">Magnesium</keyword>
<feature type="binding site" evidence="11">
    <location>
        <position position="154"/>
    </location>
    <ligand>
        <name>ATP</name>
        <dbReference type="ChEBI" id="CHEBI:30616"/>
    </ligand>
</feature>
<evidence type="ECO:0000256" key="3">
    <source>
        <dbReference type="ARBA" id="ARBA00022694"/>
    </source>
</evidence>
<dbReference type="Gene3D" id="3.30.460.10">
    <property type="entry name" value="Beta Polymerase, domain 2"/>
    <property type="match status" value="1"/>
</dbReference>
<evidence type="ECO:0000256" key="2">
    <source>
        <dbReference type="ARBA" id="ARBA00022679"/>
    </source>
</evidence>
<dbReference type="EC" id="2.7.7.72" evidence="11"/>
<dbReference type="Pfam" id="PF13735">
    <property type="entry name" value="tRNA_NucTran2_2"/>
    <property type="match status" value="1"/>
</dbReference>